<reference evidence="1 2" key="1">
    <citation type="journal article" date="2016" name="Genome Announc.">
        <title>Draft Genome Sequence of the Thermotolerant Cyanobacterium Desertifilum sp. IPPAS B-1220.</title>
        <authorList>
            <person name="Mironov K.S."/>
            <person name="Sinetova M.A."/>
            <person name="Bolatkhan K."/>
            <person name="Zayadan B.K."/>
            <person name="Ustinova V.V."/>
            <person name="Kupriyanova E.V."/>
            <person name="Skrypnik A.N."/>
            <person name="Gogoleva N.E."/>
            <person name="Gogolev Y.V."/>
            <person name="Los D.A."/>
        </authorList>
    </citation>
    <scope>NUCLEOTIDE SEQUENCE [LARGE SCALE GENOMIC DNA]</scope>
    <source>
        <strain evidence="1 2">IPPAS B-1220</strain>
    </source>
</reference>
<dbReference type="EMBL" id="CP182909">
    <property type="protein sequence ID" value="XPM63352.1"/>
    <property type="molecule type" value="Genomic_DNA"/>
</dbReference>
<dbReference type="Proteomes" id="UP000095472">
    <property type="component" value="Chromosome"/>
</dbReference>
<organism evidence="1 2">
    <name type="scientific">Desertifilum tharense IPPAS B-1220</name>
    <dbReference type="NCBI Taxonomy" id="1781255"/>
    <lineage>
        <taxon>Bacteria</taxon>
        <taxon>Bacillati</taxon>
        <taxon>Cyanobacteriota</taxon>
        <taxon>Cyanophyceae</taxon>
        <taxon>Desertifilales</taxon>
        <taxon>Desertifilaceae</taxon>
        <taxon>Desertifilum</taxon>
    </lineage>
</organism>
<protein>
    <submittedName>
        <fullName evidence="1">Uncharacterized protein</fullName>
    </submittedName>
</protein>
<keyword evidence="2" id="KW-1185">Reference proteome</keyword>
<gene>
    <name evidence="1" type="ORF">BH720_029120</name>
</gene>
<sequence length="108" mass="11849">MASVFAYANVLANYLIVTFTLALGLWIEAIDKTRYPWVSREVWGLSGVVLGNAIALILTNSRNAWAIALLVSLAFAVYLGWRWLIAALGYVGAAIGGRLLLQPRLTKR</sequence>
<accession>A0ACD5GRU5</accession>
<evidence type="ECO:0000313" key="2">
    <source>
        <dbReference type="Proteomes" id="UP000095472"/>
    </source>
</evidence>
<evidence type="ECO:0000313" key="1">
    <source>
        <dbReference type="EMBL" id="XPM63352.1"/>
    </source>
</evidence>
<proteinExistence type="predicted"/>
<name>A0ACD5GRU5_9CYAN</name>